<organism evidence="2 3">
    <name type="scientific">Puccinia graminis f. sp. tritici</name>
    <dbReference type="NCBI Taxonomy" id="56615"/>
    <lineage>
        <taxon>Eukaryota</taxon>
        <taxon>Fungi</taxon>
        <taxon>Dikarya</taxon>
        <taxon>Basidiomycota</taxon>
        <taxon>Pucciniomycotina</taxon>
        <taxon>Pucciniomycetes</taxon>
        <taxon>Pucciniales</taxon>
        <taxon>Pucciniaceae</taxon>
        <taxon>Puccinia</taxon>
    </lineage>
</organism>
<sequence>MAKISQEAKEEIDLLESMYPDNFQSIDDRLACNDGDHHHKASKHPLSDLDH</sequence>
<evidence type="ECO:0000313" key="3">
    <source>
        <dbReference type="Proteomes" id="UP000324748"/>
    </source>
</evidence>
<name>A0A5B0LXL6_PUCGR</name>
<reference evidence="2 3" key="1">
    <citation type="submission" date="2019-05" db="EMBL/GenBank/DDBJ databases">
        <title>Emergence of the Ug99 lineage of the wheat stem rust pathogen through somatic hybridization.</title>
        <authorList>
            <person name="Li F."/>
            <person name="Upadhyaya N.M."/>
            <person name="Sperschneider J."/>
            <person name="Matny O."/>
            <person name="Nguyen-Phuc H."/>
            <person name="Mago R."/>
            <person name="Raley C."/>
            <person name="Miller M.E."/>
            <person name="Silverstein K.A.T."/>
            <person name="Henningsen E."/>
            <person name="Hirsch C.D."/>
            <person name="Visser B."/>
            <person name="Pretorius Z.A."/>
            <person name="Steffenson B.J."/>
            <person name="Schwessinger B."/>
            <person name="Dodds P.N."/>
            <person name="Figueroa M."/>
        </authorList>
    </citation>
    <scope>NUCLEOTIDE SEQUENCE [LARGE SCALE GENOMIC DNA]</scope>
    <source>
        <strain evidence="2">21-0</strain>
    </source>
</reference>
<dbReference type="AlphaFoldDB" id="A0A5B0LXL6"/>
<proteinExistence type="predicted"/>
<dbReference type="EMBL" id="VSWC01000183">
    <property type="protein sequence ID" value="KAA1069161.1"/>
    <property type="molecule type" value="Genomic_DNA"/>
</dbReference>
<keyword evidence="3" id="KW-1185">Reference proteome</keyword>
<gene>
    <name evidence="2" type="ORF">PGT21_014762</name>
</gene>
<evidence type="ECO:0000313" key="2">
    <source>
        <dbReference type="EMBL" id="KAA1069161.1"/>
    </source>
</evidence>
<dbReference type="Proteomes" id="UP000324748">
    <property type="component" value="Unassembled WGS sequence"/>
</dbReference>
<evidence type="ECO:0000256" key="1">
    <source>
        <dbReference type="SAM" id="MobiDB-lite"/>
    </source>
</evidence>
<accession>A0A5B0LXL6</accession>
<comment type="caution">
    <text evidence="2">The sequence shown here is derived from an EMBL/GenBank/DDBJ whole genome shotgun (WGS) entry which is preliminary data.</text>
</comment>
<feature type="region of interest" description="Disordered" evidence="1">
    <location>
        <begin position="32"/>
        <end position="51"/>
    </location>
</feature>
<protein>
    <submittedName>
        <fullName evidence="2">Uncharacterized protein</fullName>
    </submittedName>
</protein>